<sequence>MIISTKIISIFAFKEARKRQFFICFVTNLLPAIRKAGFLLLIFNILQKFITLCE</sequence>
<feature type="transmembrane region" description="Helical" evidence="1">
    <location>
        <begin position="21"/>
        <end position="46"/>
    </location>
</feature>
<accession>A0AAN3A2U9</accession>
<evidence type="ECO:0000313" key="2">
    <source>
        <dbReference type="EMBL" id="EDO08783.1"/>
    </source>
</evidence>
<organism evidence="2 3">
    <name type="scientific">Bacteroides ovatus (strain ATCC 8483 / DSM 1896 / JCM 5824 / BCRC 10623 / CCUG 4943 / NCTC 11153)</name>
    <dbReference type="NCBI Taxonomy" id="411476"/>
    <lineage>
        <taxon>Bacteria</taxon>
        <taxon>Pseudomonadati</taxon>
        <taxon>Bacteroidota</taxon>
        <taxon>Bacteroidia</taxon>
        <taxon>Bacteroidales</taxon>
        <taxon>Bacteroidaceae</taxon>
        <taxon>Bacteroides</taxon>
    </lineage>
</organism>
<comment type="caution">
    <text evidence="2">The sequence shown here is derived from an EMBL/GenBank/DDBJ whole genome shotgun (WGS) entry which is preliminary data.</text>
</comment>
<reference evidence="2 3" key="1">
    <citation type="submission" date="2007-03" db="EMBL/GenBank/DDBJ databases">
        <authorList>
            <person name="Fulton L."/>
            <person name="Clifton S."/>
            <person name="Fulton B."/>
            <person name="Xu J."/>
            <person name="Minx P."/>
            <person name="Pepin K.H."/>
            <person name="Johnson M."/>
            <person name="Thiruvilangam P."/>
            <person name="Bhonagiri V."/>
            <person name="Nash W.E."/>
            <person name="Mardis E.R."/>
            <person name="Wilson R.K."/>
        </authorList>
    </citation>
    <scope>NUCLEOTIDE SEQUENCE [LARGE SCALE GENOMIC DNA]</scope>
    <source>
        <strain evidence="3">ATCC 8483 / DSM 1896 / JCM 5824 / BCRC 10623 / CCUG 4943 / NCTC 11153</strain>
    </source>
</reference>
<proteinExistence type="predicted"/>
<dbReference type="EMBL" id="AAXF02000054">
    <property type="protein sequence ID" value="EDO08783.1"/>
    <property type="molecule type" value="Genomic_DNA"/>
</dbReference>
<keyword evidence="1" id="KW-0812">Transmembrane</keyword>
<evidence type="ECO:0000256" key="1">
    <source>
        <dbReference type="SAM" id="Phobius"/>
    </source>
</evidence>
<evidence type="ECO:0000313" key="3">
    <source>
        <dbReference type="Proteomes" id="UP000005475"/>
    </source>
</evidence>
<reference evidence="3" key="2">
    <citation type="submission" date="2007-04" db="EMBL/GenBank/DDBJ databases">
        <title>Draft genome sequence of Bacteroides ovatus (ATCC 8483).</title>
        <authorList>
            <person name="Sudarsanam P."/>
            <person name="Ley R."/>
            <person name="Guruge J."/>
            <person name="Turnbaugh P.J."/>
            <person name="Mahowald M."/>
            <person name="Liep D."/>
            <person name="Gordon J."/>
        </authorList>
    </citation>
    <scope>NUCLEOTIDE SEQUENCE [LARGE SCALE GENOMIC DNA]</scope>
    <source>
        <strain evidence="3">ATCC 8483 / DSM 1896 / JCM 5824 / BCRC 10623 / CCUG 4943 / NCTC 11153</strain>
    </source>
</reference>
<keyword evidence="1" id="KW-1133">Transmembrane helix</keyword>
<dbReference type="AlphaFoldDB" id="A0AAN3A2U9"/>
<keyword evidence="1" id="KW-0472">Membrane</keyword>
<protein>
    <submittedName>
        <fullName evidence="2">Uncharacterized protein</fullName>
    </submittedName>
</protein>
<gene>
    <name evidence="2" type="ORF">BACOVA_04639</name>
</gene>
<name>A0AAN3A2U9_BACO1</name>
<dbReference type="Proteomes" id="UP000005475">
    <property type="component" value="Unassembled WGS sequence"/>
</dbReference>